<evidence type="ECO:0000313" key="2">
    <source>
        <dbReference type="EMBL" id="CAK0806317.1"/>
    </source>
</evidence>
<feature type="region of interest" description="Disordered" evidence="1">
    <location>
        <begin position="338"/>
        <end position="390"/>
    </location>
</feature>
<name>A0ABN9QQQ7_9DINO</name>
<evidence type="ECO:0000256" key="1">
    <source>
        <dbReference type="SAM" id="MobiDB-lite"/>
    </source>
</evidence>
<proteinExistence type="predicted"/>
<feature type="region of interest" description="Disordered" evidence="1">
    <location>
        <begin position="489"/>
        <end position="522"/>
    </location>
</feature>
<accession>A0ABN9QQQ7</accession>
<dbReference type="Gene3D" id="1.20.58.130">
    <property type="match status" value="1"/>
</dbReference>
<feature type="region of interest" description="Disordered" evidence="1">
    <location>
        <begin position="423"/>
        <end position="449"/>
    </location>
</feature>
<gene>
    <name evidence="2" type="ORF">PCOR1329_LOCUS12584</name>
</gene>
<organism evidence="2 3">
    <name type="scientific">Prorocentrum cordatum</name>
    <dbReference type="NCBI Taxonomy" id="2364126"/>
    <lineage>
        <taxon>Eukaryota</taxon>
        <taxon>Sar</taxon>
        <taxon>Alveolata</taxon>
        <taxon>Dinophyceae</taxon>
        <taxon>Prorocentrales</taxon>
        <taxon>Prorocentraceae</taxon>
        <taxon>Prorocentrum</taxon>
    </lineage>
</organism>
<dbReference type="Proteomes" id="UP001189429">
    <property type="component" value="Unassembled WGS sequence"/>
</dbReference>
<reference evidence="2" key="1">
    <citation type="submission" date="2023-10" db="EMBL/GenBank/DDBJ databases">
        <authorList>
            <person name="Chen Y."/>
            <person name="Shah S."/>
            <person name="Dougan E. K."/>
            <person name="Thang M."/>
            <person name="Chan C."/>
        </authorList>
    </citation>
    <scope>NUCLEOTIDE SEQUENCE [LARGE SCALE GENOMIC DNA]</scope>
</reference>
<protein>
    <submittedName>
        <fullName evidence="2">Uncharacterized protein</fullName>
    </submittedName>
</protein>
<feature type="region of interest" description="Disordered" evidence="1">
    <location>
        <begin position="46"/>
        <end position="73"/>
    </location>
</feature>
<feature type="compositionally biased region" description="Low complexity" evidence="1">
    <location>
        <begin position="352"/>
        <end position="363"/>
    </location>
</feature>
<comment type="caution">
    <text evidence="2">The sequence shown here is derived from an EMBL/GenBank/DDBJ whole genome shotgun (WGS) entry which is preliminary data.</text>
</comment>
<dbReference type="EMBL" id="CAUYUJ010003683">
    <property type="protein sequence ID" value="CAK0806317.1"/>
    <property type="molecule type" value="Genomic_DNA"/>
</dbReference>
<sequence>MASGANGRGSPSSELAALRAELRAERAELRGELAALRGELAALRGELQAKRATRPRGAGDSTARPARLDSGVAPKDPVEFIATLRRAHAGRRADPQGQSWPWTDDDVINRQYSLDERRAEHAVTQELLQAAQGMDTKDKVAHSIAVRYRQSARGAAARFAAAIQGGSLERDVLAPLTRECKGDLPPYRNVVPKAQLAEQLWPAAAAIAGRVPFDTVLQARGFIKQHLVADVSLDGTRVSPFSAGEARCPVHRFDRPLEVAKDLVHFGLVLDGSTAPMETGARKGLAAAKKLFPDEPWSLSSLAERVGCDEFGAEILWCEYGKHVRACANGVTREYVPRYRRQRRSGRPKTGPSEAPAPRPSEACLPPDGRDGDFVEAGGDSPGKECQLSQAGVPAPRAPQELVSVLGAGIVAELLNRLRAQGQLQGPDQAGPADERPAVAGPSGGAEQVMKRRRVVPTLLSAAAPPKCLPAAQPTPLAAAPAPGVVAARQAARPGEAAEGAGRRLSQRPRLAEPPAGLDDARAAAAQGRAAAAQGRSQGGVSVQVLRVLAKGQGIPHYGCK</sequence>
<feature type="non-terminal residue" evidence="2">
    <location>
        <position position="561"/>
    </location>
</feature>
<keyword evidence="3" id="KW-1185">Reference proteome</keyword>
<evidence type="ECO:0000313" key="3">
    <source>
        <dbReference type="Proteomes" id="UP001189429"/>
    </source>
</evidence>
<feature type="compositionally biased region" description="Basic residues" evidence="1">
    <location>
        <begin position="338"/>
        <end position="347"/>
    </location>
</feature>
<feature type="compositionally biased region" description="Low complexity" evidence="1">
    <location>
        <begin position="489"/>
        <end position="504"/>
    </location>
</feature>